<dbReference type="AlphaFoldDB" id="A0A0C9XPM4"/>
<dbReference type="Proteomes" id="UP000054477">
    <property type="component" value="Unassembled WGS sequence"/>
</dbReference>
<name>A0A0C9XPM4_9AGAR</name>
<gene>
    <name evidence="1" type="ORF">K443DRAFT_25723</name>
</gene>
<organism evidence="1 2">
    <name type="scientific">Laccaria amethystina LaAM-08-1</name>
    <dbReference type="NCBI Taxonomy" id="1095629"/>
    <lineage>
        <taxon>Eukaryota</taxon>
        <taxon>Fungi</taxon>
        <taxon>Dikarya</taxon>
        <taxon>Basidiomycota</taxon>
        <taxon>Agaricomycotina</taxon>
        <taxon>Agaricomycetes</taxon>
        <taxon>Agaricomycetidae</taxon>
        <taxon>Agaricales</taxon>
        <taxon>Agaricineae</taxon>
        <taxon>Hydnangiaceae</taxon>
        <taxon>Laccaria</taxon>
    </lineage>
</organism>
<evidence type="ECO:0000313" key="1">
    <source>
        <dbReference type="EMBL" id="KIJ97937.1"/>
    </source>
</evidence>
<evidence type="ECO:0008006" key="3">
    <source>
        <dbReference type="Google" id="ProtNLM"/>
    </source>
</evidence>
<reference evidence="1 2" key="1">
    <citation type="submission" date="2014-04" db="EMBL/GenBank/DDBJ databases">
        <authorList>
            <consortium name="DOE Joint Genome Institute"/>
            <person name="Kuo A."/>
            <person name="Kohler A."/>
            <person name="Nagy L.G."/>
            <person name="Floudas D."/>
            <person name="Copeland A."/>
            <person name="Barry K.W."/>
            <person name="Cichocki N."/>
            <person name="Veneault-Fourrey C."/>
            <person name="LaButti K."/>
            <person name="Lindquist E.A."/>
            <person name="Lipzen A."/>
            <person name="Lundell T."/>
            <person name="Morin E."/>
            <person name="Murat C."/>
            <person name="Sun H."/>
            <person name="Tunlid A."/>
            <person name="Henrissat B."/>
            <person name="Grigoriev I.V."/>
            <person name="Hibbett D.S."/>
            <person name="Martin F."/>
            <person name="Nordberg H.P."/>
            <person name="Cantor M.N."/>
            <person name="Hua S.X."/>
        </authorList>
    </citation>
    <scope>NUCLEOTIDE SEQUENCE [LARGE SCALE GENOMIC DNA]</scope>
    <source>
        <strain evidence="1 2">LaAM-08-1</strain>
    </source>
</reference>
<dbReference type="STRING" id="1095629.A0A0C9XPM4"/>
<dbReference type="HOGENOM" id="CLU_182684_1_0_1"/>
<evidence type="ECO:0000313" key="2">
    <source>
        <dbReference type="Proteomes" id="UP000054477"/>
    </source>
</evidence>
<dbReference type="OrthoDB" id="2430314at2759"/>
<sequence length="82" mass="9192">SYFISGFEGSTACAATYMHSHLMDFMIPEGKSYLANAGLALCNALLIPYQGVHFHLEKGWKLFSLCHSKAHNIIERIFSILK</sequence>
<reference evidence="2" key="2">
    <citation type="submission" date="2015-01" db="EMBL/GenBank/DDBJ databases">
        <title>Evolutionary Origins and Diversification of the Mycorrhizal Mutualists.</title>
        <authorList>
            <consortium name="DOE Joint Genome Institute"/>
            <consortium name="Mycorrhizal Genomics Consortium"/>
            <person name="Kohler A."/>
            <person name="Kuo A."/>
            <person name="Nagy L.G."/>
            <person name="Floudas D."/>
            <person name="Copeland A."/>
            <person name="Barry K.W."/>
            <person name="Cichocki N."/>
            <person name="Veneault-Fourrey C."/>
            <person name="LaButti K."/>
            <person name="Lindquist E.A."/>
            <person name="Lipzen A."/>
            <person name="Lundell T."/>
            <person name="Morin E."/>
            <person name="Murat C."/>
            <person name="Riley R."/>
            <person name="Ohm R."/>
            <person name="Sun H."/>
            <person name="Tunlid A."/>
            <person name="Henrissat B."/>
            <person name="Grigoriev I.V."/>
            <person name="Hibbett D.S."/>
            <person name="Martin F."/>
        </authorList>
    </citation>
    <scope>NUCLEOTIDE SEQUENCE [LARGE SCALE GENOMIC DNA]</scope>
    <source>
        <strain evidence="2">LaAM-08-1</strain>
    </source>
</reference>
<proteinExistence type="predicted"/>
<accession>A0A0C9XPM4</accession>
<protein>
    <recommendedName>
        <fullName evidence="3">DDE Tnp4 domain-containing protein</fullName>
    </recommendedName>
</protein>
<feature type="non-terminal residue" evidence="1">
    <location>
        <position position="1"/>
    </location>
</feature>
<keyword evidence="2" id="KW-1185">Reference proteome</keyword>
<dbReference type="EMBL" id="KN838680">
    <property type="protein sequence ID" value="KIJ97937.1"/>
    <property type="molecule type" value="Genomic_DNA"/>
</dbReference>
<feature type="non-terminal residue" evidence="1">
    <location>
        <position position="82"/>
    </location>
</feature>